<dbReference type="InterPro" id="IPR036291">
    <property type="entry name" value="NAD(P)-bd_dom_sf"/>
</dbReference>
<dbReference type="Gene3D" id="3.40.50.720">
    <property type="entry name" value="NAD(P)-binding Rossmann-like Domain"/>
    <property type="match status" value="1"/>
</dbReference>
<dbReference type="PANTHER" id="PTHR42760">
    <property type="entry name" value="SHORT-CHAIN DEHYDROGENASES/REDUCTASES FAMILY MEMBER"/>
    <property type="match status" value="1"/>
</dbReference>
<dbReference type="AlphaFoldDB" id="A0A6M8HE44"/>
<dbReference type="RefSeq" id="WP_171834279.1">
    <property type="nucleotide sequence ID" value="NZ_CP053708.1"/>
</dbReference>
<sequence length="258" mass="26900">MNASFSAVIGSFSPGLFRDRQVLVSGATSGIGLDLARGFQALGASVLATGSSARKLETLHDDPLNDGIRFAQLDVRDDAAIGRTIDGLDRLDVLVNAAGIARPQEEYELASFLDVIDVNLNAAMRTATAARRKLGRNGGCIINYASMLSFLADADVPAYCASKTGLLGLTRALAHAFGVEGIRVNAIAPGYHKTDMTQALWSEPRHHDAIAGHAALKRWGSTTDLVGATLFLASPAASFITGICLPVDGGYSVGGTIG</sequence>
<organism evidence="2 3">
    <name type="scientific">Lichenicola cladoniae</name>
    <dbReference type="NCBI Taxonomy" id="1484109"/>
    <lineage>
        <taxon>Bacteria</taxon>
        <taxon>Pseudomonadati</taxon>
        <taxon>Pseudomonadota</taxon>
        <taxon>Alphaproteobacteria</taxon>
        <taxon>Acetobacterales</taxon>
        <taxon>Acetobacteraceae</taxon>
        <taxon>Lichenicola</taxon>
    </lineage>
</organism>
<dbReference type="KEGG" id="lck:HN018_00180"/>
<proteinExistence type="inferred from homology"/>
<evidence type="ECO:0000313" key="3">
    <source>
        <dbReference type="Proteomes" id="UP000500767"/>
    </source>
</evidence>
<keyword evidence="3" id="KW-1185">Reference proteome</keyword>
<evidence type="ECO:0000256" key="1">
    <source>
        <dbReference type="ARBA" id="ARBA00006484"/>
    </source>
</evidence>
<dbReference type="Proteomes" id="UP000500767">
    <property type="component" value="Chromosome"/>
</dbReference>
<dbReference type="PROSITE" id="PS00061">
    <property type="entry name" value="ADH_SHORT"/>
    <property type="match status" value="1"/>
</dbReference>
<accession>A0A6M8HE44</accession>
<dbReference type="SUPFAM" id="SSF51735">
    <property type="entry name" value="NAD(P)-binding Rossmann-fold domains"/>
    <property type="match status" value="1"/>
</dbReference>
<name>A0A6M8HE44_9PROT</name>
<dbReference type="GO" id="GO:0016616">
    <property type="term" value="F:oxidoreductase activity, acting on the CH-OH group of donors, NAD or NADP as acceptor"/>
    <property type="evidence" value="ECO:0007669"/>
    <property type="project" value="TreeGrafter"/>
</dbReference>
<dbReference type="PRINTS" id="PR00081">
    <property type="entry name" value="GDHRDH"/>
</dbReference>
<reference evidence="2 3" key="1">
    <citation type="journal article" date="2014" name="World J. Microbiol. Biotechnol.">
        <title>Biodiversity and physiological characteristics of Antarctic and Arctic lichens-associated bacteria.</title>
        <authorList>
            <person name="Lee Y.M."/>
            <person name="Kim E.H."/>
            <person name="Lee H.K."/>
            <person name="Hong S.G."/>
        </authorList>
    </citation>
    <scope>NUCLEOTIDE SEQUENCE [LARGE SCALE GENOMIC DNA]</scope>
    <source>
        <strain evidence="2 3">PAMC 26569</strain>
    </source>
</reference>
<dbReference type="InterPro" id="IPR002347">
    <property type="entry name" value="SDR_fam"/>
</dbReference>
<evidence type="ECO:0000313" key="2">
    <source>
        <dbReference type="EMBL" id="QKE88680.1"/>
    </source>
</evidence>
<dbReference type="PRINTS" id="PR00080">
    <property type="entry name" value="SDRFAMILY"/>
</dbReference>
<protein>
    <submittedName>
        <fullName evidence="2">SDR family oxidoreductase</fullName>
    </submittedName>
</protein>
<dbReference type="EMBL" id="CP053708">
    <property type="protein sequence ID" value="QKE88680.1"/>
    <property type="molecule type" value="Genomic_DNA"/>
</dbReference>
<comment type="similarity">
    <text evidence="1">Belongs to the short-chain dehydrogenases/reductases (SDR) family.</text>
</comment>
<dbReference type="InterPro" id="IPR020904">
    <property type="entry name" value="Sc_DH/Rdtase_CS"/>
</dbReference>
<dbReference type="Pfam" id="PF13561">
    <property type="entry name" value="adh_short_C2"/>
    <property type="match status" value="1"/>
</dbReference>
<gene>
    <name evidence="2" type="ORF">HN018_00180</name>
</gene>
<dbReference type="FunFam" id="3.40.50.720:FF:000084">
    <property type="entry name" value="Short-chain dehydrogenase reductase"/>
    <property type="match status" value="1"/>
</dbReference>